<comment type="similarity">
    <text evidence="2">Belongs to the multi antimicrobial extrusion (MATE) (TC 2.A.66.1) family. MepA subfamily.</text>
</comment>
<evidence type="ECO:0000256" key="6">
    <source>
        <dbReference type="ARBA" id="ARBA00022692"/>
    </source>
</evidence>
<dbReference type="CDD" id="cd13143">
    <property type="entry name" value="MATE_MepA_like"/>
    <property type="match status" value="1"/>
</dbReference>
<keyword evidence="9" id="KW-0046">Antibiotic resistance</keyword>
<dbReference type="InterPro" id="IPR045070">
    <property type="entry name" value="MATE_MepA-like"/>
</dbReference>
<feature type="transmembrane region" description="Helical" evidence="11">
    <location>
        <begin position="317"/>
        <end position="337"/>
    </location>
</feature>
<gene>
    <name evidence="12" type="ORF">B4O97_04615</name>
</gene>
<feature type="transmembrane region" description="Helical" evidence="11">
    <location>
        <begin position="157"/>
        <end position="179"/>
    </location>
</feature>
<dbReference type="InterPro" id="IPR051327">
    <property type="entry name" value="MATE_MepA_subfamily"/>
</dbReference>
<dbReference type="InterPro" id="IPR002528">
    <property type="entry name" value="MATE_fam"/>
</dbReference>
<evidence type="ECO:0000256" key="8">
    <source>
        <dbReference type="ARBA" id="ARBA00023136"/>
    </source>
</evidence>
<feature type="transmembrane region" description="Helical" evidence="11">
    <location>
        <begin position="349"/>
        <end position="371"/>
    </location>
</feature>
<dbReference type="STRING" id="1963862.B4O97_04615"/>
<evidence type="ECO:0000256" key="11">
    <source>
        <dbReference type="SAM" id="Phobius"/>
    </source>
</evidence>
<dbReference type="Proteomes" id="UP000192343">
    <property type="component" value="Unassembled WGS sequence"/>
</dbReference>
<protein>
    <recommendedName>
        <fullName evidence="3">Multidrug export protein MepA</fullName>
    </recommendedName>
</protein>
<comment type="subcellular location">
    <subcellularLocation>
        <location evidence="1">Cell membrane</location>
        <topology evidence="1">Multi-pass membrane protein</topology>
    </subcellularLocation>
</comment>
<evidence type="ECO:0000256" key="7">
    <source>
        <dbReference type="ARBA" id="ARBA00022989"/>
    </source>
</evidence>
<keyword evidence="13" id="KW-1185">Reference proteome</keyword>
<evidence type="ECO:0000256" key="1">
    <source>
        <dbReference type="ARBA" id="ARBA00004651"/>
    </source>
</evidence>
<proteinExistence type="inferred from homology"/>
<dbReference type="NCBIfam" id="TIGR00797">
    <property type="entry name" value="matE"/>
    <property type="match status" value="1"/>
</dbReference>
<evidence type="ECO:0000313" key="12">
    <source>
        <dbReference type="EMBL" id="ORC37030.1"/>
    </source>
</evidence>
<dbReference type="InterPro" id="IPR048279">
    <property type="entry name" value="MdtK-like"/>
</dbReference>
<keyword evidence="5" id="KW-1003">Cell membrane</keyword>
<reference evidence="12 13" key="1">
    <citation type="submission" date="2017-03" db="EMBL/GenBank/DDBJ databases">
        <title>Draft Genome sequence of Marispirochaeta sp. strain JC444.</title>
        <authorList>
            <person name="Shivani Y."/>
            <person name="Subhash Y."/>
            <person name="Sasikala C."/>
            <person name="Ramana C."/>
        </authorList>
    </citation>
    <scope>NUCLEOTIDE SEQUENCE [LARGE SCALE GENOMIC DNA]</scope>
    <source>
        <strain evidence="12 13">JC444</strain>
    </source>
</reference>
<feature type="transmembrane region" description="Helical" evidence="11">
    <location>
        <begin position="273"/>
        <end position="297"/>
    </location>
</feature>
<dbReference type="GO" id="GO:0015297">
    <property type="term" value="F:antiporter activity"/>
    <property type="evidence" value="ECO:0007669"/>
    <property type="project" value="InterPro"/>
</dbReference>
<dbReference type="OrthoDB" id="9811110at2"/>
<accession>A0A1Y1S160</accession>
<comment type="caution">
    <text evidence="12">The sequence shown here is derived from an EMBL/GenBank/DDBJ whole genome shotgun (WGS) entry which is preliminary data.</text>
</comment>
<dbReference type="PIRSF" id="PIRSF006603">
    <property type="entry name" value="DinF"/>
    <property type="match status" value="1"/>
</dbReference>
<dbReference type="EMBL" id="MWQY01000004">
    <property type="protein sequence ID" value="ORC37030.1"/>
    <property type="molecule type" value="Genomic_DNA"/>
</dbReference>
<evidence type="ECO:0000256" key="3">
    <source>
        <dbReference type="ARBA" id="ARBA00022106"/>
    </source>
</evidence>
<feature type="transmembrane region" description="Helical" evidence="11">
    <location>
        <begin position="42"/>
        <end position="65"/>
    </location>
</feature>
<feature type="region of interest" description="Disordered" evidence="10">
    <location>
        <begin position="439"/>
        <end position="459"/>
    </location>
</feature>
<name>A0A1Y1S160_9SPIO</name>
<dbReference type="PANTHER" id="PTHR43823">
    <property type="entry name" value="SPORULATION PROTEIN YKVU"/>
    <property type="match status" value="1"/>
</dbReference>
<evidence type="ECO:0000256" key="4">
    <source>
        <dbReference type="ARBA" id="ARBA00022448"/>
    </source>
</evidence>
<dbReference type="AlphaFoldDB" id="A0A1Y1S160"/>
<evidence type="ECO:0000256" key="9">
    <source>
        <dbReference type="ARBA" id="ARBA00023251"/>
    </source>
</evidence>
<feature type="transmembrane region" description="Helical" evidence="11">
    <location>
        <begin position="185"/>
        <end position="208"/>
    </location>
</feature>
<dbReference type="GO" id="GO:0046677">
    <property type="term" value="P:response to antibiotic"/>
    <property type="evidence" value="ECO:0007669"/>
    <property type="project" value="UniProtKB-KW"/>
</dbReference>
<dbReference type="Pfam" id="PF01554">
    <property type="entry name" value="MatE"/>
    <property type="match status" value="2"/>
</dbReference>
<dbReference type="GO" id="GO:0042910">
    <property type="term" value="F:xenobiotic transmembrane transporter activity"/>
    <property type="evidence" value="ECO:0007669"/>
    <property type="project" value="InterPro"/>
</dbReference>
<organism evidence="12 13">
    <name type="scientific">Marispirochaeta aestuarii</name>
    <dbReference type="NCBI Taxonomy" id="1963862"/>
    <lineage>
        <taxon>Bacteria</taxon>
        <taxon>Pseudomonadati</taxon>
        <taxon>Spirochaetota</taxon>
        <taxon>Spirochaetia</taxon>
        <taxon>Spirochaetales</taxon>
        <taxon>Spirochaetaceae</taxon>
        <taxon>Marispirochaeta</taxon>
    </lineage>
</organism>
<evidence type="ECO:0000313" key="13">
    <source>
        <dbReference type="Proteomes" id="UP000192343"/>
    </source>
</evidence>
<feature type="transmembrane region" description="Helical" evidence="11">
    <location>
        <begin position="86"/>
        <end position="109"/>
    </location>
</feature>
<sequence length="459" mass="49339">MTTEPVSKLITSLATPTIMSMLVSAFYNTADTYFVGKINTSATGAVGIVFSLMIIIQVVGIMIGVGSGSYIARLLGKRQADRASRATSTAFFMVIAWGIGLTVLGEIFLDPFMRLLGSTETILPYAKSYGGIILLGAPYMAASFVMNTNLRSEGNALLAMIGIVSGAVVNIILDPIFIFGFRMGIAGAATATIISQLISFLILLSHYIRRRSTLRIHPKNILFEKEMFREILGSGLPSFFRQSVAILAAIILNTCAGVYGDAAVAGMSVVNRIILFLGSALIGFGQGFQPVAAFNYAAGFGRRVYDAFWFAVKTGTVFLLIFSTAACIFAPQIIRLFRNDPEVIRIGALALRLQCVTFPFSAFIVMSNMMFQYIGKPAKASLLALSRQGLVFIPVIMILSQVLGLRGIQMSQALSDGTTFLIAVPLTAGTLKVLKNPEPLHETGEIPGRGSLRDCTQNA</sequence>
<keyword evidence="8 11" id="KW-0472">Membrane</keyword>
<dbReference type="GO" id="GO:0005886">
    <property type="term" value="C:plasma membrane"/>
    <property type="evidence" value="ECO:0007669"/>
    <property type="project" value="UniProtKB-SubCell"/>
</dbReference>
<keyword evidence="7 11" id="KW-1133">Transmembrane helix</keyword>
<feature type="transmembrane region" description="Helical" evidence="11">
    <location>
        <begin position="9"/>
        <end position="30"/>
    </location>
</feature>
<evidence type="ECO:0000256" key="10">
    <source>
        <dbReference type="SAM" id="MobiDB-lite"/>
    </source>
</evidence>
<feature type="transmembrane region" description="Helical" evidence="11">
    <location>
        <begin position="129"/>
        <end position="150"/>
    </location>
</feature>
<feature type="transmembrane region" description="Helical" evidence="11">
    <location>
        <begin position="391"/>
        <end position="408"/>
    </location>
</feature>
<evidence type="ECO:0000256" key="2">
    <source>
        <dbReference type="ARBA" id="ARBA00008417"/>
    </source>
</evidence>
<keyword evidence="4" id="KW-0813">Transport</keyword>
<dbReference type="PANTHER" id="PTHR43823:SF3">
    <property type="entry name" value="MULTIDRUG EXPORT PROTEIN MEPA"/>
    <property type="match status" value="1"/>
</dbReference>
<keyword evidence="6 11" id="KW-0812">Transmembrane</keyword>
<evidence type="ECO:0000256" key="5">
    <source>
        <dbReference type="ARBA" id="ARBA00022475"/>
    </source>
</evidence>